<keyword evidence="1 10" id="KW-0963">Cytoplasm</keyword>
<feature type="domain" description="Mur ligase N-terminal catalytic" evidence="12">
    <location>
        <begin position="29"/>
        <end position="104"/>
    </location>
</feature>
<evidence type="ECO:0000256" key="9">
    <source>
        <dbReference type="ARBA" id="ARBA00023316"/>
    </source>
</evidence>
<feature type="domain" description="Mur ligase central" evidence="14">
    <location>
        <begin position="114"/>
        <end position="298"/>
    </location>
</feature>
<feature type="binding site" evidence="10">
    <location>
        <begin position="116"/>
        <end position="122"/>
    </location>
    <ligand>
        <name>ATP</name>
        <dbReference type="ChEBI" id="CHEBI:30616"/>
    </ligand>
</feature>
<dbReference type="InterPro" id="IPR036615">
    <property type="entry name" value="Mur_ligase_C_dom_sf"/>
</dbReference>
<dbReference type="Gene3D" id="3.90.190.20">
    <property type="entry name" value="Mur ligase, C-terminal domain"/>
    <property type="match status" value="1"/>
</dbReference>
<dbReference type="HAMAP" id="MF_02019">
    <property type="entry name" value="MurF"/>
    <property type="match status" value="1"/>
</dbReference>
<comment type="function">
    <text evidence="10 11">Involved in cell wall formation. Catalyzes the final step in the synthesis of UDP-N-acetylmuramoyl-pentapeptide, the precursor of murein.</text>
</comment>
<dbReference type="GO" id="GO:0051301">
    <property type="term" value="P:cell division"/>
    <property type="evidence" value="ECO:0007669"/>
    <property type="project" value="UniProtKB-KW"/>
</dbReference>
<accession>A0AA46AE75</accession>
<keyword evidence="6 10" id="KW-0133">Cell shape</keyword>
<evidence type="ECO:0000259" key="13">
    <source>
        <dbReference type="Pfam" id="PF02875"/>
    </source>
</evidence>
<dbReference type="GO" id="GO:0005524">
    <property type="term" value="F:ATP binding"/>
    <property type="evidence" value="ECO:0007669"/>
    <property type="project" value="UniProtKB-UniRule"/>
</dbReference>
<comment type="similarity">
    <text evidence="10">Belongs to the MurCDEF family. MurF subfamily.</text>
</comment>
<dbReference type="InterPro" id="IPR035911">
    <property type="entry name" value="MurE/MurF_N"/>
</dbReference>
<evidence type="ECO:0000313" key="16">
    <source>
        <dbReference type="Proteomes" id="UP001157946"/>
    </source>
</evidence>
<dbReference type="InterPro" id="IPR000713">
    <property type="entry name" value="Mur_ligase_N"/>
</dbReference>
<evidence type="ECO:0000256" key="10">
    <source>
        <dbReference type="HAMAP-Rule" id="MF_02019"/>
    </source>
</evidence>
<evidence type="ECO:0000256" key="8">
    <source>
        <dbReference type="ARBA" id="ARBA00023306"/>
    </source>
</evidence>
<dbReference type="PANTHER" id="PTHR43024:SF1">
    <property type="entry name" value="UDP-N-ACETYLMURAMOYL-TRIPEPTIDE--D-ALANYL-D-ALANINE LIGASE"/>
    <property type="match status" value="1"/>
</dbReference>
<keyword evidence="4 10" id="KW-0547">Nucleotide-binding</keyword>
<dbReference type="Gene3D" id="3.40.1190.10">
    <property type="entry name" value="Mur-like, catalytic domain"/>
    <property type="match status" value="1"/>
</dbReference>
<evidence type="ECO:0000259" key="12">
    <source>
        <dbReference type="Pfam" id="PF01225"/>
    </source>
</evidence>
<dbReference type="Proteomes" id="UP001157946">
    <property type="component" value="Unassembled WGS sequence"/>
</dbReference>
<dbReference type="NCBIfam" id="TIGR01143">
    <property type="entry name" value="murF"/>
    <property type="match status" value="1"/>
</dbReference>
<dbReference type="Pfam" id="PF02875">
    <property type="entry name" value="Mur_ligase_C"/>
    <property type="match status" value="1"/>
</dbReference>
<dbReference type="RefSeq" id="WP_223247954.1">
    <property type="nucleotide sequence ID" value="NZ_FXTU01000002.1"/>
</dbReference>
<keyword evidence="3 10" id="KW-0132">Cell division</keyword>
<dbReference type="PANTHER" id="PTHR43024">
    <property type="entry name" value="UDP-N-ACETYLMURAMOYL-TRIPEPTIDE--D-ALANYL-D-ALANINE LIGASE"/>
    <property type="match status" value="1"/>
</dbReference>
<evidence type="ECO:0000256" key="3">
    <source>
        <dbReference type="ARBA" id="ARBA00022618"/>
    </source>
</evidence>
<dbReference type="InterPro" id="IPR036565">
    <property type="entry name" value="Mur-like_cat_sf"/>
</dbReference>
<feature type="domain" description="Mur ligase C-terminal" evidence="13">
    <location>
        <begin position="321"/>
        <end position="448"/>
    </location>
</feature>
<gene>
    <name evidence="10" type="primary">murF</name>
    <name evidence="15" type="ORF">SAMN06265361_102225</name>
</gene>
<evidence type="ECO:0000256" key="1">
    <source>
        <dbReference type="ARBA" id="ARBA00022490"/>
    </source>
</evidence>
<protein>
    <recommendedName>
        <fullName evidence="10 11">UDP-N-acetylmuramoyl-tripeptide--D-alanyl-D-alanine ligase</fullName>
        <ecNumber evidence="10 11">6.3.2.10</ecNumber>
    </recommendedName>
    <alternativeName>
        <fullName evidence="10">D-alanyl-D-alanine-adding enzyme</fullName>
    </alternativeName>
</protein>
<dbReference type="InterPro" id="IPR004101">
    <property type="entry name" value="Mur_ligase_C"/>
</dbReference>
<keyword evidence="2 10" id="KW-0436">Ligase</keyword>
<name>A0AA46AE75_9BACL</name>
<comment type="catalytic activity">
    <reaction evidence="10 11">
        <text>D-alanyl-D-alanine + UDP-N-acetyl-alpha-D-muramoyl-L-alanyl-gamma-D-glutamyl-meso-2,6-diaminopimelate + ATP = UDP-N-acetyl-alpha-D-muramoyl-L-alanyl-gamma-D-glutamyl-meso-2,6-diaminopimeloyl-D-alanyl-D-alanine + ADP + phosphate + H(+)</text>
        <dbReference type="Rhea" id="RHEA:28374"/>
        <dbReference type="ChEBI" id="CHEBI:15378"/>
        <dbReference type="ChEBI" id="CHEBI:30616"/>
        <dbReference type="ChEBI" id="CHEBI:43474"/>
        <dbReference type="ChEBI" id="CHEBI:57822"/>
        <dbReference type="ChEBI" id="CHEBI:61386"/>
        <dbReference type="ChEBI" id="CHEBI:83905"/>
        <dbReference type="ChEBI" id="CHEBI:456216"/>
        <dbReference type="EC" id="6.3.2.10"/>
    </reaction>
</comment>
<keyword evidence="5 10" id="KW-0067">ATP-binding</keyword>
<evidence type="ECO:0000313" key="15">
    <source>
        <dbReference type="EMBL" id="SMP10932.1"/>
    </source>
</evidence>
<keyword evidence="8 10" id="KW-0131">Cell cycle</keyword>
<comment type="subcellular location">
    <subcellularLocation>
        <location evidence="10 11">Cytoplasm</location>
    </subcellularLocation>
</comment>
<dbReference type="GO" id="GO:0009252">
    <property type="term" value="P:peptidoglycan biosynthetic process"/>
    <property type="evidence" value="ECO:0007669"/>
    <property type="project" value="UniProtKB-UniRule"/>
</dbReference>
<keyword evidence="7 10" id="KW-0573">Peptidoglycan synthesis</keyword>
<comment type="caution">
    <text evidence="15">The sequence shown here is derived from an EMBL/GenBank/DDBJ whole genome shotgun (WGS) entry which is preliminary data.</text>
</comment>
<dbReference type="EC" id="6.3.2.10" evidence="10 11"/>
<dbReference type="InterPro" id="IPR005863">
    <property type="entry name" value="UDP-N-AcMur_synth"/>
</dbReference>
<dbReference type="GO" id="GO:0071555">
    <property type="term" value="P:cell wall organization"/>
    <property type="evidence" value="ECO:0007669"/>
    <property type="project" value="UniProtKB-KW"/>
</dbReference>
<evidence type="ECO:0000259" key="14">
    <source>
        <dbReference type="Pfam" id="PF08245"/>
    </source>
</evidence>
<keyword evidence="16" id="KW-1185">Reference proteome</keyword>
<dbReference type="EMBL" id="FXTU01000002">
    <property type="protein sequence ID" value="SMP10932.1"/>
    <property type="molecule type" value="Genomic_DNA"/>
</dbReference>
<evidence type="ECO:0000256" key="6">
    <source>
        <dbReference type="ARBA" id="ARBA00022960"/>
    </source>
</evidence>
<dbReference type="SUPFAM" id="SSF53244">
    <property type="entry name" value="MurD-like peptide ligases, peptide-binding domain"/>
    <property type="match status" value="1"/>
</dbReference>
<evidence type="ECO:0000256" key="7">
    <source>
        <dbReference type="ARBA" id="ARBA00022984"/>
    </source>
</evidence>
<dbReference type="GO" id="GO:0005737">
    <property type="term" value="C:cytoplasm"/>
    <property type="evidence" value="ECO:0007669"/>
    <property type="project" value="UniProtKB-SubCell"/>
</dbReference>
<evidence type="ECO:0000256" key="5">
    <source>
        <dbReference type="ARBA" id="ARBA00022840"/>
    </source>
</evidence>
<keyword evidence="9 10" id="KW-0961">Cell wall biogenesis/degradation</keyword>
<dbReference type="AlphaFoldDB" id="A0AA46AE75"/>
<reference evidence="15" key="1">
    <citation type="submission" date="2017-05" db="EMBL/GenBank/DDBJ databases">
        <authorList>
            <person name="Varghese N."/>
            <person name="Submissions S."/>
        </authorList>
    </citation>
    <scope>NUCLEOTIDE SEQUENCE</scope>
    <source>
        <strain evidence="15">DSM 45262</strain>
    </source>
</reference>
<evidence type="ECO:0000256" key="11">
    <source>
        <dbReference type="RuleBase" id="RU004136"/>
    </source>
</evidence>
<dbReference type="Pfam" id="PF08245">
    <property type="entry name" value="Mur_ligase_M"/>
    <property type="match status" value="1"/>
</dbReference>
<dbReference type="GO" id="GO:0047480">
    <property type="term" value="F:UDP-N-acetylmuramoyl-tripeptide-D-alanyl-D-alanine ligase activity"/>
    <property type="evidence" value="ECO:0007669"/>
    <property type="project" value="UniProtKB-UniRule"/>
</dbReference>
<evidence type="ECO:0000256" key="2">
    <source>
        <dbReference type="ARBA" id="ARBA00022598"/>
    </source>
</evidence>
<dbReference type="Pfam" id="PF01225">
    <property type="entry name" value="Mur_ligase"/>
    <property type="match status" value="1"/>
</dbReference>
<evidence type="ECO:0000256" key="4">
    <source>
        <dbReference type="ARBA" id="ARBA00022741"/>
    </source>
</evidence>
<dbReference type="InterPro" id="IPR051046">
    <property type="entry name" value="MurCDEF_CellWall_CoF430Synth"/>
</dbReference>
<organism evidence="15 16">
    <name type="scientific">Laceyella tengchongensis</name>
    <dbReference type="NCBI Taxonomy" id="574699"/>
    <lineage>
        <taxon>Bacteria</taxon>
        <taxon>Bacillati</taxon>
        <taxon>Bacillota</taxon>
        <taxon>Bacilli</taxon>
        <taxon>Bacillales</taxon>
        <taxon>Thermoactinomycetaceae</taxon>
        <taxon>Laceyella</taxon>
    </lineage>
</organism>
<comment type="pathway">
    <text evidence="10 11">Cell wall biogenesis; peptidoglycan biosynthesis.</text>
</comment>
<dbReference type="Gene3D" id="3.40.1390.10">
    <property type="entry name" value="MurE/MurF, N-terminal domain"/>
    <property type="match status" value="1"/>
</dbReference>
<dbReference type="SUPFAM" id="SSF63418">
    <property type="entry name" value="MurE/MurF N-terminal domain"/>
    <property type="match status" value="1"/>
</dbReference>
<dbReference type="SUPFAM" id="SSF53623">
    <property type="entry name" value="MurD-like peptide ligases, catalytic domain"/>
    <property type="match status" value="1"/>
</dbReference>
<sequence>MSMERTCEWISHVTGGKLIGTPTARHLLVRGVSTDTRTLQANQLYVPLVGERFDGHQFLNQAVDKGAAAALWSCQQPLPETPPIPLIVVDDTLSALQRIASSYRDEMQVRVVAVTGSNGKTTTKDLIAAVLSEAYRVHKTKGNLNNHIGVPLTLTSMPEDTQVAVVEMGMNHAGEIEVLSHLAKPDVAVITNIGESHLEFLGSREGIAKAKLEIKKGLNERGPLIYDGDEPLLAGLLADDPHPRVRVGWSDELDESPVDVEMVGVEGFRFRSRRCGTPFVLPLLGRHNVKNALMAVAVGRALGMEEEAIARGLAKVQLTGMRLELKQAANGMDIIDDAYNASPTSMRAAIDLLMELAPEKEKWALLGDIREIGSMEEQYHRELGAYAVEKGVSRLYTVGERGRWIAEGAWSAASGSACVIHHFSSHEEAAHLLSAEGNAHILLLVKASRAVQLDIVIRKLTEGA</sequence>
<proteinExistence type="inferred from homology"/>
<dbReference type="GO" id="GO:0008360">
    <property type="term" value="P:regulation of cell shape"/>
    <property type="evidence" value="ECO:0007669"/>
    <property type="project" value="UniProtKB-KW"/>
</dbReference>
<dbReference type="InterPro" id="IPR013221">
    <property type="entry name" value="Mur_ligase_cen"/>
</dbReference>